<dbReference type="EMBL" id="BKZQ01000004">
    <property type="protein sequence ID" value="GER69099.1"/>
    <property type="molecule type" value="Genomic_DNA"/>
</dbReference>
<dbReference type="Proteomes" id="UP000391919">
    <property type="component" value="Unassembled WGS sequence"/>
</dbReference>
<protein>
    <submittedName>
        <fullName evidence="1">Uncharacterized protein</fullName>
    </submittedName>
</protein>
<dbReference type="AlphaFoldDB" id="A0A5J4JCW4"/>
<gene>
    <name evidence="1" type="ORF">BpJC7_04020</name>
</gene>
<evidence type="ECO:0000313" key="2">
    <source>
        <dbReference type="Proteomes" id="UP000391919"/>
    </source>
</evidence>
<proteinExistence type="predicted"/>
<evidence type="ECO:0000313" key="1">
    <source>
        <dbReference type="EMBL" id="GER69099.1"/>
    </source>
</evidence>
<accession>A0A5J4JCW4</accession>
<comment type="caution">
    <text evidence="1">The sequence shown here is derived from an EMBL/GenBank/DDBJ whole genome shotgun (WGS) entry which is preliminary data.</text>
</comment>
<keyword evidence="2" id="KW-1185">Reference proteome</keyword>
<organism evidence="1 2">
    <name type="scientific">Weizmannia acidilactici</name>
    <dbReference type="NCBI Taxonomy" id="2607726"/>
    <lineage>
        <taxon>Bacteria</taxon>
        <taxon>Bacillati</taxon>
        <taxon>Bacillota</taxon>
        <taxon>Bacilli</taxon>
        <taxon>Bacillales</taxon>
        <taxon>Bacillaceae</taxon>
        <taxon>Heyndrickxia</taxon>
    </lineage>
</organism>
<name>A0A5J4JCW4_9BACI</name>
<reference evidence="1 2" key="1">
    <citation type="submission" date="2019-09" db="EMBL/GenBank/DDBJ databases">
        <title>Draft genome sequence of Bacillus sp. JC-7.</title>
        <authorList>
            <person name="Tanaka N."/>
            <person name="Shiwa Y."/>
            <person name="Fujita N."/>
            <person name="Tanasupawat S."/>
        </authorList>
    </citation>
    <scope>NUCLEOTIDE SEQUENCE [LARGE SCALE GENOMIC DNA]</scope>
    <source>
        <strain evidence="1 2">JC-7</strain>
    </source>
</reference>
<sequence>MWEKIGKHFIIEMYAGRRVHLETGLSMENINRVYSREVPNSFSQSEFPVLNQLDAYHVAQALVRTFRGGKSEI</sequence>